<comment type="caution">
    <text evidence="2">The sequence shown here is derived from an EMBL/GenBank/DDBJ whole genome shotgun (WGS) entry which is preliminary data.</text>
</comment>
<name>I3IIT6_9BACT</name>
<evidence type="ECO:0000313" key="2">
    <source>
        <dbReference type="EMBL" id="GAB61631.1"/>
    </source>
</evidence>
<evidence type="ECO:0000256" key="1">
    <source>
        <dbReference type="SAM" id="Phobius"/>
    </source>
</evidence>
<keyword evidence="1" id="KW-0472">Membrane</keyword>
<dbReference type="AlphaFoldDB" id="I3IIT6"/>
<gene>
    <name evidence="2" type="ORF">KSU1_C0035</name>
</gene>
<keyword evidence="1" id="KW-1133">Transmembrane helix</keyword>
<reference evidence="2 3" key="1">
    <citation type="journal article" date="2012" name="FEBS Lett.">
        <title>Anammox organism KSU-1 expresses a NirK-type copper-containing nitrite reductase instead of a NirS-type with cytochrome cd1.</title>
        <authorList>
            <person name="Hira D."/>
            <person name="Toh H."/>
            <person name="Migita C.T."/>
            <person name="Okubo H."/>
            <person name="Nishiyama T."/>
            <person name="Hattori M."/>
            <person name="Furukawa K."/>
            <person name="Fujii T."/>
        </authorList>
    </citation>
    <scope>NUCLEOTIDE SEQUENCE [LARGE SCALE GENOMIC DNA]</scope>
</reference>
<accession>I3IIT6</accession>
<sequence length="116" mass="13354">MNNATSLPFTTSDLSFAVIFPSNLPCTESYFNNNANDFESARSLIAKTSMPPRLAIARKTFLPILPKPFIPILIAIVDFLCFCLGANYTSRKHIRYIMKIRYFSRQRQFVKHFNNP</sequence>
<evidence type="ECO:0000313" key="3">
    <source>
        <dbReference type="Proteomes" id="UP000002985"/>
    </source>
</evidence>
<organism evidence="2 3">
    <name type="scientific">Candidatus Jettenia caeni</name>
    <dbReference type="NCBI Taxonomy" id="247490"/>
    <lineage>
        <taxon>Bacteria</taxon>
        <taxon>Pseudomonadati</taxon>
        <taxon>Planctomycetota</taxon>
        <taxon>Candidatus Brocadiia</taxon>
        <taxon>Candidatus Brocadiales</taxon>
        <taxon>Candidatus Brocadiaceae</taxon>
        <taxon>Candidatus Jettenia</taxon>
    </lineage>
</organism>
<keyword evidence="3" id="KW-1185">Reference proteome</keyword>
<protein>
    <submittedName>
        <fullName evidence="2">Uncharacterized protein</fullName>
    </submittedName>
</protein>
<dbReference type="Proteomes" id="UP000002985">
    <property type="component" value="Unassembled WGS sequence"/>
</dbReference>
<proteinExistence type="predicted"/>
<dbReference type="STRING" id="247490.KSU1_C0035"/>
<dbReference type="EMBL" id="BAFH01000003">
    <property type="protein sequence ID" value="GAB61631.1"/>
    <property type="molecule type" value="Genomic_DNA"/>
</dbReference>
<feature type="transmembrane region" description="Helical" evidence="1">
    <location>
        <begin position="69"/>
        <end position="89"/>
    </location>
</feature>
<keyword evidence="1" id="KW-0812">Transmembrane</keyword>